<keyword evidence="3" id="KW-1185">Reference proteome</keyword>
<reference evidence="2" key="1">
    <citation type="submission" date="2020-10" db="EMBL/GenBank/DDBJ databases">
        <title>Taxonomic study of unclassified bacteria belonging to the class Ktedonobacteria.</title>
        <authorList>
            <person name="Yabe S."/>
            <person name="Wang C.M."/>
            <person name="Zheng Y."/>
            <person name="Sakai Y."/>
            <person name="Cavaletti L."/>
            <person name="Monciardini P."/>
            <person name="Donadio S."/>
        </authorList>
    </citation>
    <scope>NUCLEOTIDE SEQUENCE</scope>
    <source>
        <strain evidence="2">ID150040</strain>
    </source>
</reference>
<dbReference type="RefSeq" id="WP_220207445.1">
    <property type="nucleotide sequence ID" value="NZ_BNJK01000001.1"/>
</dbReference>
<evidence type="ECO:0000259" key="1">
    <source>
        <dbReference type="PROSITE" id="PS51186"/>
    </source>
</evidence>
<sequence>MNIHPLTRRATFDDAHWIVDLSVRVQAALTASGSLQQIGPLPLQEVERVIRLGYPCVLELEDRRIGSTLIYPLESDHPELVQTNLHHLPGPLWNLRALMLEPEEQGKGLGLHFLEGIWHLVIPTAGSIVLGCWAGNAKLRDFYHRAGYTFRGVFPEKDYEIAVFSLTASASPSP</sequence>
<dbReference type="AlphaFoldDB" id="A0A8J3IU79"/>
<dbReference type="Gene3D" id="3.40.630.30">
    <property type="match status" value="1"/>
</dbReference>
<dbReference type="SUPFAM" id="SSF55729">
    <property type="entry name" value="Acyl-CoA N-acyltransferases (Nat)"/>
    <property type="match status" value="1"/>
</dbReference>
<evidence type="ECO:0000313" key="2">
    <source>
        <dbReference type="EMBL" id="GHO96852.1"/>
    </source>
</evidence>
<name>A0A8J3IU79_9CHLR</name>
<gene>
    <name evidence="2" type="ORF">KSF_069000</name>
</gene>
<dbReference type="GO" id="GO:0016747">
    <property type="term" value="F:acyltransferase activity, transferring groups other than amino-acyl groups"/>
    <property type="evidence" value="ECO:0007669"/>
    <property type="project" value="InterPro"/>
</dbReference>
<comment type="caution">
    <text evidence="2">The sequence shown here is derived from an EMBL/GenBank/DDBJ whole genome shotgun (WGS) entry which is preliminary data.</text>
</comment>
<accession>A0A8J3IU79</accession>
<dbReference type="InterPro" id="IPR016181">
    <property type="entry name" value="Acyl_CoA_acyltransferase"/>
</dbReference>
<dbReference type="EMBL" id="BNJK01000001">
    <property type="protein sequence ID" value="GHO96852.1"/>
    <property type="molecule type" value="Genomic_DNA"/>
</dbReference>
<feature type="domain" description="N-acetyltransferase" evidence="1">
    <location>
        <begin position="1"/>
        <end position="169"/>
    </location>
</feature>
<organism evidence="2 3">
    <name type="scientific">Reticulibacter mediterranei</name>
    <dbReference type="NCBI Taxonomy" id="2778369"/>
    <lineage>
        <taxon>Bacteria</taxon>
        <taxon>Bacillati</taxon>
        <taxon>Chloroflexota</taxon>
        <taxon>Ktedonobacteria</taxon>
        <taxon>Ktedonobacterales</taxon>
        <taxon>Reticulibacteraceae</taxon>
        <taxon>Reticulibacter</taxon>
    </lineage>
</organism>
<protein>
    <recommendedName>
        <fullName evidence="1">N-acetyltransferase domain-containing protein</fullName>
    </recommendedName>
</protein>
<dbReference type="Proteomes" id="UP000597444">
    <property type="component" value="Unassembled WGS sequence"/>
</dbReference>
<proteinExistence type="predicted"/>
<evidence type="ECO:0000313" key="3">
    <source>
        <dbReference type="Proteomes" id="UP000597444"/>
    </source>
</evidence>
<dbReference type="InterPro" id="IPR000182">
    <property type="entry name" value="GNAT_dom"/>
</dbReference>
<dbReference type="PROSITE" id="PS51186">
    <property type="entry name" value="GNAT"/>
    <property type="match status" value="1"/>
</dbReference>